<feature type="region of interest" description="Disordered" evidence="1">
    <location>
        <begin position="1"/>
        <end position="61"/>
    </location>
</feature>
<feature type="compositionally biased region" description="Basic and acidic residues" evidence="1">
    <location>
        <begin position="50"/>
        <end position="61"/>
    </location>
</feature>
<evidence type="ECO:0000256" key="1">
    <source>
        <dbReference type="SAM" id="MobiDB-lite"/>
    </source>
</evidence>
<sequence>MMTTVTESATNAAQETSSNRTEICNRFRLPRTARTLSRGNRQPPPTGSEEAPKHTVTHAHDDGRGICHDCLPERPKLPDAQQLPPTYTTTTFDSCKISCLPKLRCENYCV</sequence>
<accession>A0A8D8ABK7</accession>
<feature type="compositionally biased region" description="Polar residues" evidence="1">
    <location>
        <begin position="1"/>
        <end position="22"/>
    </location>
</feature>
<name>A0A8D8ABK7_CULPI</name>
<organism evidence="2">
    <name type="scientific">Culex pipiens</name>
    <name type="common">House mosquito</name>
    <dbReference type="NCBI Taxonomy" id="7175"/>
    <lineage>
        <taxon>Eukaryota</taxon>
        <taxon>Metazoa</taxon>
        <taxon>Ecdysozoa</taxon>
        <taxon>Arthropoda</taxon>
        <taxon>Hexapoda</taxon>
        <taxon>Insecta</taxon>
        <taxon>Pterygota</taxon>
        <taxon>Neoptera</taxon>
        <taxon>Endopterygota</taxon>
        <taxon>Diptera</taxon>
        <taxon>Nematocera</taxon>
        <taxon>Culicoidea</taxon>
        <taxon>Culicidae</taxon>
        <taxon>Culicinae</taxon>
        <taxon>Culicini</taxon>
        <taxon>Culex</taxon>
        <taxon>Culex</taxon>
    </lineage>
</organism>
<dbReference type="EMBL" id="HBUE01022777">
    <property type="protein sequence ID" value="CAG6453410.1"/>
    <property type="molecule type" value="Transcribed_RNA"/>
</dbReference>
<dbReference type="AlphaFoldDB" id="A0A8D8ABK7"/>
<reference evidence="2" key="1">
    <citation type="submission" date="2021-05" db="EMBL/GenBank/DDBJ databases">
        <authorList>
            <person name="Alioto T."/>
            <person name="Alioto T."/>
            <person name="Gomez Garrido J."/>
        </authorList>
    </citation>
    <scope>NUCLEOTIDE SEQUENCE</scope>
</reference>
<proteinExistence type="predicted"/>
<protein>
    <submittedName>
        <fullName evidence="2">(northern house mosquito) hypothetical protein</fullName>
    </submittedName>
</protein>
<evidence type="ECO:0000313" key="2">
    <source>
        <dbReference type="EMBL" id="CAG6453410.1"/>
    </source>
</evidence>